<feature type="compositionally biased region" description="Basic and acidic residues" evidence="12">
    <location>
        <begin position="363"/>
        <end position="372"/>
    </location>
</feature>
<dbReference type="PROSITE" id="PS01176">
    <property type="entry name" value="IF2"/>
    <property type="match status" value="1"/>
</dbReference>
<evidence type="ECO:0000313" key="15">
    <source>
        <dbReference type="Proteomes" id="UP000284120"/>
    </source>
</evidence>
<dbReference type="PANTHER" id="PTHR43381">
    <property type="entry name" value="TRANSLATION INITIATION FACTOR IF-2-RELATED"/>
    <property type="match status" value="1"/>
</dbReference>
<comment type="caution">
    <text evidence="9">Lacks conserved residue(s) required for the propagation of feature annotation.</text>
</comment>
<feature type="binding site" evidence="9">
    <location>
        <begin position="613"/>
        <end position="616"/>
    </location>
    <ligand>
        <name>GTP</name>
        <dbReference type="ChEBI" id="CHEBI:37565"/>
    </ligand>
</feature>
<dbReference type="HAMAP" id="MF_00100_B">
    <property type="entry name" value="IF_2_B"/>
    <property type="match status" value="1"/>
</dbReference>
<feature type="compositionally biased region" description="Basic and acidic residues" evidence="12">
    <location>
        <begin position="211"/>
        <end position="220"/>
    </location>
</feature>
<dbReference type="FunFam" id="3.40.50.10050:FF:000001">
    <property type="entry name" value="Translation initiation factor IF-2"/>
    <property type="match status" value="1"/>
</dbReference>
<dbReference type="Pfam" id="PF22042">
    <property type="entry name" value="EF-G_D2"/>
    <property type="match status" value="1"/>
</dbReference>
<dbReference type="FunFam" id="2.40.30.10:FF:000008">
    <property type="entry name" value="Translation initiation factor IF-2"/>
    <property type="match status" value="1"/>
</dbReference>
<comment type="similarity">
    <text evidence="2 9 10">Belongs to the TRAFAC class translation factor GTPase superfamily. Classic translation factor GTPase family. IF-2 subfamily.</text>
</comment>
<dbReference type="Gene3D" id="3.40.50.10050">
    <property type="entry name" value="Translation initiation factor IF- 2, domain 3"/>
    <property type="match status" value="1"/>
</dbReference>
<dbReference type="InterPro" id="IPR006847">
    <property type="entry name" value="IF2_N"/>
</dbReference>
<reference evidence="14 15" key="1">
    <citation type="submission" date="2018-06" db="EMBL/GenBank/DDBJ databases">
        <title>Pedobacter endophyticus sp. nov., an endophytic bacterium isolated from a leaf of Triticum aestivum.</title>
        <authorList>
            <person name="Zhang L."/>
        </authorList>
    </citation>
    <scope>NUCLEOTIDE SEQUENCE [LARGE SCALE GENOMIC DNA]</scope>
    <source>
        <strain evidence="14 15">CM134L-2</strain>
    </source>
</reference>
<evidence type="ECO:0000256" key="12">
    <source>
        <dbReference type="SAM" id="MobiDB-lite"/>
    </source>
</evidence>
<evidence type="ECO:0000256" key="6">
    <source>
        <dbReference type="ARBA" id="ARBA00022741"/>
    </source>
</evidence>
<evidence type="ECO:0000256" key="1">
    <source>
        <dbReference type="ARBA" id="ARBA00004496"/>
    </source>
</evidence>
<feature type="binding site" evidence="9">
    <location>
        <begin position="559"/>
        <end position="563"/>
    </location>
    <ligand>
        <name>GTP</name>
        <dbReference type="ChEBI" id="CHEBI:37565"/>
    </ligand>
</feature>
<dbReference type="GO" id="GO:0005737">
    <property type="term" value="C:cytoplasm"/>
    <property type="evidence" value="ECO:0007669"/>
    <property type="project" value="UniProtKB-SubCell"/>
</dbReference>
<dbReference type="EMBL" id="SAYW01000003">
    <property type="protein sequence ID" value="RWU07570.1"/>
    <property type="molecule type" value="Genomic_DNA"/>
</dbReference>
<dbReference type="Pfam" id="PF00009">
    <property type="entry name" value="GTP_EFTU"/>
    <property type="match status" value="1"/>
</dbReference>
<accession>A0A3S4RQJ5</accession>
<dbReference type="AlphaFoldDB" id="A0A3S4RQJ5"/>
<evidence type="ECO:0000256" key="8">
    <source>
        <dbReference type="ARBA" id="ARBA00023134"/>
    </source>
</evidence>
<comment type="subcellular location">
    <subcellularLocation>
        <location evidence="1 9 11">Cytoplasm</location>
    </subcellularLocation>
</comment>
<feature type="domain" description="Tr-type G" evidence="13">
    <location>
        <begin position="503"/>
        <end position="673"/>
    </location>
</feature>
<evidence type="ECO:0000256" key="11">
    <source>
        <dbReference type="RuleBase" id="RU000645"/>
    </source>
</evidence>
<comment type="caution">
    <text evidence="14">The sequence shown here is derived from an EMBL/GenBank/DDBJ whole genome shotgun (WGS) entry which is preliminary data.</text>
</comment>
<dbReference type="OrthoDB" id="9811804at2"/>
<comment type="function">
    <text evidence="9 10">One of the essential components for the initiation of protein synthesis. Protects formylmethionyl-tRNA from spontaneous hydrolysis and promotes its binding to the 30S ribosomal subunits. Also involved in the hydrolysis of GTP during the formation of the 70S ribosomal complex.</text>
</comment>
<dbReference type="SUPFAM" id="SSF52156">
    <property type="entry name" value="Initiation factor IF2/eIF5b, domain 3"/>
    <property type="match status" value="1"/>
</dbReference>
<feature type="region of interest" description="Disordered" evidence="12">
    <location>
        <begin position="75"/>
        <end position="372"/>
    </location>
</feature>
<sequence>MSDDKTIMLLKAAKELNIGLATAVEFLGKKGYAVDNKPNTKLSGEMYNVLLREFQGDKIVKEEANQIVIGKIRRDEPEVTTEKAPETTKRSQDFESEGVLIKNLHQYAPPVEKPAAEKPAAEKAVEPEKEAEKPVESKPAENTDDSSLPGVKVIGKIDLNNLNPKNRQPKKEEAPAPAPKEEKPAAPVVPKVEEKPVAPVKAEQPVAAKPEPVKPVEEKTVAPAPTPTPAPAAAPAKPEAPKDEVIKARSVKLSGPNIIGKIDLPVTPDRRSQPVASSSDSEAARRKRKRKKTPGAPGTGGHQQGQAGTGTPGNNPQGGGQRPPYQGGNNRPGGGQGGGYQGNRNNNRPGYQGNRNTAAGNTPKEEPTEKEIQDQIKATLARLSGAGKSGKFAQRAKLRRQKRDDVALSAEEAALEEELQSKVLKVTEFVTANELANMIDVPVTKIIGTCMSLGMFVSINQRLDAETLTIVADEFGYEVQFVKPDEEEDINIEEEDAEADLVPRVPVVTIMGHVDHGKTSLLDYIRKANVVAGEAGGITQHIGAYKVTTSTGKEITFLDTPGHEAFTAMRARGAKVADIAIIVVAADDAVMPQTKEAINHAQAAGVPLVFAFTKIDKPGANSDKIREQLSVMNILVEDWGGKYQSQEISGKSGLNVDLLLDKVLLEAELLELKANPNKRATGTVIEATLDKGRGIVTTVLVQGGTLKVGDPILAGSYSGRVKALTNERGAKVNEAGPSVPVQVLGMSGAPTAGDRFNALESESEAREIANKRLQLMREQGLRTQKHITLAEIGRRLAIGNFKELNLIIKGDVDGSIEALADSLLKLSTEEIQINIISKGVGQISESDVLLASASDAIIIGFQVRPSAGARKLAEQEQIDIRLYSIIYDAINEIKTAMEGMLAPEFEEKIVANVEIRETFKISKVGTIAGCMVLDGKITRNSKIRIVRDGVVIYTGELASLKRFKDDVKEVSKGYECGLNIQNFNNIEVGDIVEAYEQVEVKRKL</sequence>
<dbReference type="InterPro" id="IPR000795">
    <property type="entry name" value="T_Tr_GTP-bd_dom"/>
</dbReference>
<dbReference type="NCBIfam" id="TIGR00487">
    <property type="entry name" value="IF-2"/>
    <property type="match status" value="1"/>
</dbReference>
<feature type="compositionally biased region" description="Basic and acidic residues" evidence="12">
    <location>
        <begin position="169"/>
        <end position="184"/>
    </location>
</feature>
<feature type="compositionally biased region" description="Basic and acidic residues" evidence="12">
    <location>
        <begin position="75"/>
        <end position="93"/>
    </location>
</feature>
<dbReference type="CDD" id="cd01887">
    <property type="entry name" value="IF2_eIF5B"/>
    <property type="match status" value="1"/>
</dbReference>
<evidence type="ECO:0000256" key="5">
    <source>
        <dbReference type="ARBA" id="ARBA00022540"/>
    </source>
</evidence>
<dbReference type="Proteomes" id="UP000284120">
    <property type="component" value="Unassembled WGS sequence"/>
</dbReference>
<gene>
    <name evidence="9" type="primary">infB</name>
    <name evidence="14" type="ORF">DPV69_11325</name>
</gene>
<dbReference type="SUPFAM" id="SSF52540">
    <property type="entry name" value="P-loop containing nucleoside triphosphate hydrolases"/>
    <property type="match status" value="1"/>
</dbReference>
<evidence type="ECO:0000256" key="4">
    <source>
        <dbReference type="ARBA" id="ARBA00022490"/>
    </source>
</evidence>
<evidence type="ECO:0000256" key="9">
    <source>
        <dbReference type="HAMAP-Rule" id="MF_00100"/>
    </source>
</evidence>
<keyword evidence="8 9" id="KW-0342">GTP-binding</keyword>
<dbReference type="NCBIfam" id="TIGR00231">
    <property type="entry name" value="small_GTP"/>
    <property type="match status" value="1"/>
</dbReference>
<dbReference type="Gene3D" id="2.40.30.10">
    <property type="entry name" value="Translation factors"/>
    <property type="match status" value="2"/>
</dbReference>
<dbReference type="PANTHER" id="PTHR43381:SF5">
    <property type="entry name" value="TR-TYPE G DOMAIN-CONTAINING PROTEIN"/>
    <property type="match status" value="1"/>
</dbReference>
<evidence type="ECO:0000256" key="7">
    <source>
        <dbReference type="ARBA" id="ARBA00022917"/>
    </source>
</evidence>
<evidence type="ECO:0000313" key="14">
    <source>
        <dbReference type="EMBL" id="RWU07570.1"/>
    </source>
</evidence>
<dbReference type="InterPro" id="IPR000178">
    <property type="entry name" value="TF_IF2_bacterial-like"/>
</dbReference>
<keyword evidence="5 9" id="KW-0396">Initiation factor</keyword>
<feature type="compositionally biased region" description="Gly residues" evidence="12">
    <location>
        <begin position="297"/>
        <end position="321"/>
    </location>
</feature>
<evidence type="ECO:0000256" key="10">
    <source>
        <dbReference type="RuleBase" id="RU000644"/>
    </source>
</evidence>
<dbReference type="SUPFAM" id="SSF50447">
    <property type="entry name" value="Translation proteins"/>
    <property type="match status" value="2"/>
</dbReference>
<dbReference type="GO" id="GO:0003743">
    <property type="term" value="F:translation initiation factor activity"/>
    <property type="evidence" value="ECO:0007669"/>
    <property type="project" value="UniProtKB-UniRule"/>
</dbReference>
<dbReference type="RefSeq" id="WP_113647479.1">
    <property type="nucleotide sequence ID" value="NZ_QMHN01000003.1"/>
</dbReference>
<proteinExistence type="inferred from homology"/>
<dbReference type="InterPro" id="IPR005225">
    <property type="entry name" value="Small_GTP-bd"/>
</dbReference>
<dbReference type="Gene3D" id="3.40.50.300">
    <property type="entry name" value="P-loop containing nucleotide triphosphate hydrolases"/>
    <property type="match status" value="1"/>
</dbReference>
<dbReference type="CDD" id="cd03702">
    <property type="entry name" value="IF2_mtIF2_II"/>
    <property type="match status" value="1"/>
</dbReference>
<dbReference type="InterPro" id="IPR009000">
    <property type="entry name" value="Transl_B-barrel_sf"/>
</dbReference>
<dbReference type="FunFam" id="2.40.30.10:FF:000007">
    <property type="entry name" value="Translation initiation factor IF-2"/>
    <property type="match status" value="1"/>
</dbReference>
<dbReference type="Pfam" id="PF03144">
    <property type="entry name" value="GTP_EFTU_D2"/>
    <property type="match status" value="1"/>
</dbReference>
<dbReference type="PROSITE" id="PS51722">
    <property type="entry name" value="G_TR_2"/>
    <property type="match status" value="1"/>
</dbReference>
<dbReference type="Pfam" id="PF04760">
    <property type="entry name" value="IF2_N"/>
    <property type="match status" value="1"/>
</dbReference>
<dbReference type="InterPro" id="IPR004161">
    <property type="entry name" value="EFTu-like_2"/>
</dbReference>
<dbReference type="InterPro" id="IPR023115">
    <property type="entry name" value="TIF_IF2_dom3"/>
</dbReference>
<feature type="compositionally biased region" description="Low complexity" evidence="12">
    <location>
        <begin position="342"/>
        <end position="356"/>
    </location>
</feature>
<keyword evidence="6 9" id="KW-0547">Nucleotide-binding</keyword>
<dbReference type="FunFam" id="3.40.50.300:FF:000019">
    <property type="entry name" value="Translation initiation factor IF-2"/>
    <property type="match status" value="1"/>
</dbReference>
<feature type="binding site" evidence="9">
    <location>
        <begin position="512"/>
        <end position="519"/>
    </location>
    <ligand>
        <name>GTP</name>
        <dbReference type="ChEBI" id="CHEBI:37565"/>
    </ligand>
</feature>
<dbReference type="InterPro" id="IPR044145">
    <property type="entry name" value="IF2_II"/>
</dbReference>
<keyword evidence="4 9" id="KW-0963">Cytoplasm</keyword>
<evidence type="ECO:0000259" key="13">
    <source>
        <dbReference type="PROSITE" id="PS51722"/>
    </source>
</evidence>
<feature type="compositionally biased region" description="Low complexity" evidence="12">
    <location>
        <begin position="197"/>
        <end position="210"/>
    </location>
</feature>
<feature type="compositionally biased region" description="Gly residues" evidence="12">
    <location>
        <begin position="330"/>
        <end position="341"/>
    </location>
</feature>
<keyword evidence="15" id="KW-1185">Reference proteome</keyword>
<dbReference type="InterPro" id="IPR053905">
    <property type="entry name" value="EF-G-like_DII"/>
</dbReference>
<dbReference type="InterPro" id="IPR027417">
    <property type="entry name" value="P-loop_NTPase"/>
</dbReference>
<keyword evidence="7 9" id="KW-0648">Protein biosynthesis</keyword>
<feature type="compositionally biased region" description="Basic and acidic residues" evidence="12">
    <location>
        <begin position="114"/>
        <end position="141"/>
    </location>
</feature>
<dbReference type="InterPro" id="IPR036925">
    <property type="entry name" value="TIF_IF2_dom3_sf"/>
</dbReference>
<dbReference type="InterPro" id="IPR015760">
    <property type="entry name" value="TIF_IF2"/>
</dbReference>
<dbReference type="GO" id="GO:0003924">
    <property type="term" value="F:GTPase activity"/>
    <property type="evidence" value="ECO:0007669"/>
    <property type="project" value="UniProtKB-UniRule"/>
</dbReference>
<dbReference type="Pfam" id="PF11987">
    <property type="entry name" value="IF-2"/>
    <property type="match status" value="1"/>
</dbReference>
<organism evidence="14 15">
    <name type="scientific">Pedobacter chitinilyticus</name>
    <dbReference type="NCBI Taxonomy" id="2233776"/>
    <lineage>
        <taxon>Bacteria</taxon>
        <taxon>Pseudomonadati</taxon>
        <taxon>Bacteroidota</taxon>
        <taxon>Sphingobacteriia</taxon>
        <taxon>Sphingobacteriales</taxon>
        <taxon>Sphingobacteriaceae</taxon>
        <taxon>Pedobacter</taxon>
    </lineage>
</organism>
<name>A0A3S4RQJ5_9SPHI</name>
<protein>
    <recommendedName>
        <fullName evidence="3 9">Translation initiation factor IF-2</fullName>
    </recommendedName>
</protein>
<dbReference type="GO" id="GO:0005525">
    <property type="term" value="F:GTP binding"/>
    <property type="evidence" value="ECO:0007669"/>
    <property type="project" value="UniProtKB-KW"/>
</dbReference>
<evidence type="ECO:0000256" key="2">
    <source>
        <dbReference type="ARBA" id="ARBA00007733"/>
    </source>
</evidence>
<dbReference type="CDD" id="cd03692">
    <property type="entry name" value="mtIF2_IVc"/>
    <property type="match status" value="1"/>
</dbReference>
<evidence type="ECO:0000256" key="3">
    <source>
        <dbReference type="ARBA" id="ARBA00020675"/>
    </source>
</evidence>